<dbReference type="InterPro" id="IPR019490">
    <property type="entry name" value="Glu6P/Mann6P_isomerase_C"/>
</dbReference>
<protein>
    <recommendedName>
        <fullName evidence="3">SIS domain-containing protein</fullName>
    </recommendedName>
</protein>
<dbReference type="GO" id="GO:0097367">
    <property type="term" value="F:carbohydrate derivative binding"/>
    <property type="evidence" value="ECO:0007669"/>
    <property type="project" value="InterPro"/>
</dbReference>
<sequence length="337" mass="37766">MFGSIWDFPDNLADAMKLGNEISMKHSYTNIRNVVVAGMGGSAIGGDVVSVLEKDNLNVPFVVCRGYSLPNWVNENTLVVCSSYSGNTEETLSALDDAILKNAQICGITTGGRIANNLKELDKDVVLIPSGLQPRAALAFSFVPMAKFLEKTGVLNLSFDNWMDSSISAINRAREIYSQGNEKNPVYELAQQVYDKIPVIYADNSTLGVAALRLKGQICENGKMLAYHNELPEFNHNEIVGWENNSDIFEKLFVLWLTDADDNARVKYREEITQDILNEVGVDQYVLEMTGKSFQERFLHMIYYGDWLSYWCAILHGTDPSPVKKISRLKEELSKRP</sequence>
<dbReference type="NCBIfam" id="TIGR02128">
    <property type="entry name" value="G6PI_arch"/>
    <property type="match status" value="1"/>
</dbReference>
<keyword evidence="2" id="KW-0413">Isomerase</keyword>
<evidence type="ECO:0000259" key="3">
    <source>
        <dbReference type="PROSITE" id="PS51464"/>
    </source>
</evidence>
<feature type="domain" description="SIS" evidence="3">
    <location>
        <begin position="24"/>
        <end position="168"/>
    </location>
</feature>
<dbReference type="GO" id="GO:0004476">
    <property type="term" value="F:mannose-6-phosphate isomerase activity"/>
    <property type="evidence" value="ECO:0007669"/>
    <property type="project" value="InterPro"/>
</dbReference>
<dbReference type="GO" id="GO:0005975">
    <property type="term" value="P:carbohydrate metabolic process"/>
    <property type="evidence" value="ECO:0007669"/>
    <property type="project" value="InterPro"/>
</dbReference>
<dbReference type="NCBIfam" id="NF006423">
    <property type="entry name" value="PRK08674.1-2"/>
    <property type="match status" value="1"/>
</dbReference>
<dbReference type="GO" id="GO:1901135">
    <property type="term" value="P:carbohydrate derivative metabolic process"/>
    <property type="evidence" value="ECO:0007669"/>
    <property type="project" value="InterPro"/>
</dbReference>
<dbReference type="CDD" id="cd05637">
    <property type="entry name" value="SIS_PGI_PMI_2"/>
    <property type="match status" value="1"/>
</dbReference>
<dbReference type="Gene3D" id="3.40.50.10490">
    <property type="entry name" value="Glucose-6-phosphate isomerase like protein, domain 1"/>
    <property type="match status" value="2"/>
</dbReference>
<gene>
    <name evidence="4" type="ORF">METZ01_LOCUS33362</name>
</gene>
<dbReference type="AlphaFoldDB" id="A0A381QNV1"/>
<organism evidence="4">
    <name type="scientific">marine metagenome</name>
    <dbReference type="NCBI Taxonomy" id="408172"/>
    <lineage>
        <taxon>unclassified sequences</taxon>
        <taxon>metagenomes</taxon>
        <taxon>ecological metagenomes</taxon>
    </lineage>
</organism>
<name>A0A381QNV1_9ZZZZ</name>
<proteinExistence type="inferred from homology"/>
<evidence type="ECO:0000256" key="1">
    <source>
        <dbReference type="ARBA" id="ARBA00010523"/>
    </source>
</evidence>
<dbReference type="PROSITE" id="PS51464">
    <property type="entry name" value="SIS"/>
    <property type="match status" value="1"/>
</dbReference>
<evidence type="ECO:0000313" key="4">
    <source>
        <dbReference type="EMBL" id="SUZ80508.1"/>
    </source>
</evidence>
<dbReference type="InterPro" id="IPR035484">
    <property type="entry name" value="SIS_PGI/PMI_1"/>
</dbReference>
<comment type="similarity">
    <text evidence="1">Belongs to the PGI/PMI family.</text>
</comment>
<accession>A0A381QNV1</accession>
<dbReference type="InterPro" id="IPR046348">
    <property type="entry name" value="SIS_dom_sf"/>
</dbReference>
<reference evidence="4" key="1">
    <citation type="submission" date="2018-05" db="EMBL/GenBank/DDBJ databases">
        <authorList>
            <person name="Lanie J.A."/>
            <person name="Ng W.-L."/>
            <person name="Kazmierczak K.M."/>
            <person name="Andrzejewski T.M."/>
            <person name="Davidsen T.M."/>
            <person name="Wayne K.J."/>
            <person name="Tettelin H."/>
            <person name="Glass J.I."/>
            <person name="Rusch D."/>
            <person name="Podicherti R."/>
            <person name="Tsui H.-C.T."/>
            <person name="Winkler M.E."/>
        </authorList>
    </citation>
    <scope>NUCLEOTIDE SEQUENCE</scope>
</reference>
<evidence type="ECO:0000256" key="2">
    <source>
        <dbReference type="ARBA" id="ARBA00023235"/>
    </source>
</evidence>
<dbReference type="Pfam" id="PF10432">
    <property type="entry name" value="bact-PGI_C"/>
    <property type="match status" value="1"/>
</dbReference>
<dbReference type="EMBL" id="UINC01001429">
    <property type="protein sequence ID" value="SUZ80508.1"/>
    <property type="molecule type" value="Genomic_DNA"/>
</dbReference>
<dbReference type="SUPFAM" id="SSF53697">
    <property type="entry name" value="SIS domain"/>
    <property type="match status" value="1"/>
</dbReference>
<dbReference type="NCBIfam" id="NF006426">
    <property type="entry name" value="PRK08674.1-6"/>
    <property type="match status" value="1"/>
</dbReference>
<dbReference type="CDD" id="cd05017">
    <property type="entry name" value="SIS_PGI_PMI_1"/>
    <property type="match status" value="1"/>
</dbReference>
<dbReference type="InterPro" id="IPR001347">
    <property type="entry name" value="SIS_dom"/>
</dbReference>
<dbReference type="GO" id="GO:0004347">
    <property type="term" value="F:glucose-6-phosphate isomerase activity"/>
    <property type="evidence" value="ECO:0007669"/>
    <property type="project" value="InterPro"/>
</dbReference>